<dbReference type="RefSeq" id="WP_184383398.1">
    <property type="nucleotide sequence ID" value="NZ_JACIDJ010000002.1"/>
</dbReference>
<keyword evidence="1" id="KW-0812">Transmembrane</keyword>
<organism evidence="4 5">
    <name type="scientific">Roseococcus suduntuyensis</name>
    <dbReference type="NCBI Taxonomy" id="455361"/>
    <lineage>
        <taxon>Bacteria</taxon>
        <taxon>Pseudomonadati</taxon>
        <taxon>Pseudomonadota</taxon>
        <taxon>Alphaproteobacteria</taxon>
        <taxon>Acetobacterales</taxon>
        <taxon>Roseomonadaceae</taxon>
        <taxon>Roseococcus</taxon>
    </lineage>
</organism>
<dbReference type="SUPFAM" id="SSF55785">
    <property type="entry name" value="PYP-like sensor domain (PAS domain)"/>
    <property type="match status" value="1"/>
</dbReference>
<dbReference type="InterPro" id="IPR052155">
    <property type="entry name" value="Biofilm_reg_signaling"/>
</dbReference>
<evidence type="ECO:0000256" key="1">
    <source>
        <dbReference type="SAM" id="Phobius"/>
    </source>
</evidence>
<protein>
    <submittedName>
        <fullName evidence="4">Diguanylate cyclase (GGDEF)-like protein</fullName>
    </submittedName>
</protein>
<comment type="caution">
    <text evidence="4">The sequence shown here is derived from an EMBL/GenBank/DDBJ whole genome shotgun (WGS) entry which is preliminary data.</text>
</comment>
<evidence type="ECO:0000313" key="4">
    <source>
        <dbReference type="EMBL" id="MBB3898328.1"/>
    </source>
</evidence>
<dbReference type="PROSITE" id="PS50883">
    <property type="entry name" value="EAL"/>
    <property type="match status" value="1"/>
</dbReference>
<keyword evidence="5" id="KW-1185">Reference proteome</keyword>
<dbReference type="CDD" id="cd01949">
    <property type="entry name" value="GGDEF"/>
    <property type="match status" value="1"/>
</dbReference>
<dbReference type="InterPro" id="IPR035919">
    <property type="entry name" value="EAL_sf"/>
</dbReference>
<dbReference type="InterPro" id="IPR029787">
    <property type="entry name" value="Nucleotide_cyclase"/>
</dbReference>
<gene>
    <name evidence="4" type="ORF">GGQ83_001765</name>
</gene>
<keyword evidence="1" id="KW-0472">Membrane</keyword>
<dbReference type="Gene3D" id="3.30.450.20">
    <property type="entry name" value="PAS domain"/>
    <property type="match status" value="1"/>
</dbReference>
<reference evidence="4 5" key="1">
    <citation type="submission" date="2020-08" db="EMBL/GenBank/DDBJ databases">
        <title>Genomic Encyclopedia of Type Strains, Phase IV (KMG-IV): sequencing the most valuable type-strain genomes for metagenomic binning, comparative biology and taxonomic classification.</title>
        <authorList>
            <person name="Goeker M."/>
        </authorList>
    </citation>
    <scope>NUCLEOTIDE SEQUENCE [LARGE SCALE GENOMIC DNA]</scope>
    <source>
        <strain evidence="4 5">DSM 19979</strain>
    </source>
</reference>
<feature type="domain" description="EAL" evidence="2">
    <location>
        <begin position="473"/>
        <end position="725"/>
    </location>
</feature>
<dbReference type="SMART" id="SM00052">
    <property type="entry name" value="EAL"/>
    <property type="match status" value="1"/>
</dbReference>
<name>A0A840A8E2_9PROT</name>
<evidence type="ECO:0000259" key="3">
    <source>
        <dbReference type="PROSITE" id="PS50887"/>
    </source>
</evidence>
<dbReference type="InterPro" id="IPR043128">
    <property type="entry name" value="Rev_trsase/Diguanyl_cyclase"/>
</dbReference>
<dbReference type="SUPFAM" id="SSF141868">
    <property type="entry name" value="EAL domain-like"/>
    <property type="match status" value="1"/>
</dbReference>
<dbReference type="CDD" id="cd01948">
    <property type="entry name" value="EAL"/>
    <property type="match status" value="1"/>
</dbReference>
<dbReference type="AlphaFoldDB" id="A0A840A8E2"/>
<dbReference type="InterPro" id="IPR035965">
    <property type="entry name" value="PAS-like_dom_sf"/>
</dbReference>
<dbReference type="Gene3D" id="3.30.70.270">
    <property type="match status" value="1"/>
</dbReference>
<evidence type="ECO:0000313" key="5">
    <source>
        <dbReference type="Proteomes" id="UP000553193"/>
    </source>
</evidence>
<dbReference type="NCBIfam" id="TIGR00254">
    <property type="entry name" value="GGDEF"/>
    <property type="match status" value="1"/>
</dbReference>
<feature type="domain" description="GGDEF" evidence="3">
    <location>
        <begin position="332"/>
        <end position="464"/>
    </location>
</feature>
<keyword evidence="1" id="KW-1133">Transmembrane helix</keyword>
<dbReference type="SMART" id="SM00091">
    <property type="entry name" value="PAS"/>
    <property type="match status" value="1"/>
</dbReference>
<dbReference type="SUPFAM" id="SSF55073">
    <property type="entry name" value="Nucleotide cyclase"/>
    <property type="match status" value="1"/>
</dbReference>
<dbReference type="CDD" id="cd00130">
    <property type="entry name" value="PAS"/>
    <property type="match status" value="1"/>
</dbReference>
<feature type="transmembrane region" description="Helical" evidence="1">
    <location>
        <begin position="33"/>
        <end position="53"/>
    </location>
</feature>
<dbReference type="PROSITE" id="PS50887">
    <property type="entry name" value="GGDEF"/>
    <property type="match status" value="1"/>
</dbReference>
<accession>A0A840A8E2</accession>
<dbReference type="Gene3D" id="3.20.20.450">
    <property type="entry name" value="EAL domain"/>
    <property type="match status" value="1"/>
</dbReference>
<dbReference type="Proteomes" id="UP000553193">
    <property type="component" value="Unassembled WGS sequence"/>
</dbReference>
<dbReference type="Pfam" id="PF00563">
    <property type="entry name" value="EAL"/>
    <property type="match status" value="1"/>
</dbReference>
<dbReference type="InterPro" id="IPR000160">
    <property type="entry name" value="GGDEF_dom"/>
</dbReference>
<dbReference type="PANTHER" id="PTHR44757:SF2">
    <property type="entry name" value="BIOFILM ARCHITECTURE MAINTENANCE PROTEIN MBAA"/>
    <property type="match status" value="1"/>
</dbReference>
<dbReference type="InterPro" id="IPR000014">
    <property type="entry name" value="PAS"/>
</dbReference>
<proteinExistence type="predicted"/>
<evidence type="ECO:0000259" key="2">
    <source>
        <dbReference type="PROSITE" id="PS50883"/>
    </source>
</evidence>
<dbReference type="SMART" id="SM00267">
    <property type="entry name" value="GGDEF"/>
    <property type="match status" value="1"/>
</dbReference>
<dbReference type="InterPro" id="IPR001633">
    <property type="entry name" value="EAL_dom"/>
</dbReference>
<dbReference type="Pfam" id="PF00990">
    <property type="entry name" value="GGDEF"/>
    <property type="match status" value="1"/>
</dbReference>
<dbReference type="PANTHER" id="PTHR44757">
    <property type="entry name" value="DIGUANYLATE CYCLASE DGCP"/>
    <property type="match status" value="1"/>
</dbReference>
<dbReference type="EMBL" id="JACIDJ010000002">
    <property type="protein sequence ID" value="MBB3898328.1"/>
    <property type="molecule type" value="Genomic_DNA"/>
</dbReference>
<sequence length="740" mass="79393">MRPRRRRPVTLPWPFPDVISAPLPARPAPRGRLAPLLPAGFLAGLLLGALMGWPWRGAVASGLLGSLLTWVALREIALRDALAVLRVMPCHALVMRPDRRPLWQAGSGPSFTAAEAAGREEDRLRTAHGHLPPHAREAMVNAGLDAHLRADGTPQCVQDAQGRWFERRQFRLPGGGTVCFSAEITETRQREQSLAGSEARLLALLEHAPVGLWKLDAHGRTLFANARLRRLFQGEVPSRFPRDTLPQPTPTEGIETVLPLPDGTERPVLLGVVPWDPPGGAPQGRLLSVLDLGALRHAQARLAHLSEHDPLTGLANRATFQAALAAMAEDPKGGVVMLVDLDAFAQHNDRHGHAVGDALLREAAHRLRGALCPSDLVCRTRGDEFAVLAFEAGAHAAPALAGRVRAALRTPLRAEGREVPVTASIGLAVAPQHGGDPATLLRAAGLAVIEAKEMGGDTVSLFTHALRERDEQRARLREALAAALEAEELELHLQPQRNLENGSLAGVEALLRWNSPRLGRWVAPAEILSAAAELGLVGRLDRQVLRRAVQLLAGWPGPPPCLAINISVSTLHDQRFAEEVRDALHAARVAPGRLEIEIPEDLAVRDLPAVHQTLTALREVGVTLALDDFGSGHSGLPHVVRLPVQRLKLDRSIVAQLPEDAKAMAVLRATMALARGMGIEVVGEGVETEAQATSLHEAGCHVIQGWLIARPMPVEAFLASLPPPLLLPAPAQTTRVGAGM</sequence>